<feature type="domain" description="Acyl-CoA oxidase C-terminal" evidence="13">
    <location>
        <begin position="457"/>
        <end position="575"/>
    </location>
</feature>
<dbReference type="Pfam" id="PF02770">
    <property type="entry name" value="Acyl-CoA_dh_M"/>
    <property type="match status" value="1"/>
</dbReference>
<dbReference type="Pfam" id="PF01756">
    <property type="entry name" value="ACOX"/>
    <property type="match status" value="1"/>
</dbReference>
<dbReference type="EnsemblMetazoa" id="CapteT177414">
    <property type="protein sequence ID" value="CapteP177414"/>
    <property type="gene ID" value="CapteG177414"/>
</dbReference>
<evidence type="ECO:0000256" key="11">
    <source>
        <dbReference type="PIRSR" id="PIRSR000168-1"/>
    </source>
</evidence>
<dbReference type="GO" id="GO:0071949">
    <property type="term" value="F:FAD binding"/>
    <property type="evidence" value="ECO:0007669"/>
    <property type="project" value="InterPro"/>
</dbReference>
<dbReference type="Gene3D" id="2.40.110.10">
    <property type="entry name" value="Butyryl-CoA Dehydrogenase, subunit A, domain 2"/>
    <property type="match status" value="1"/>
</dbReference>
<feature type="domain" description="Acyl-CoA oxidase/dehydrogenase middle" evidence="14">
    <location>
        <begin position="118"/>
        <end position="227"/>
    </location>
</feature>
<dbReference type="InterPro" id="IPR006091">
    <property type="entry name" value="Acyl-CoA_Oxase/DH_mid-dom"/>
</dbReference>
<evidence type="ECO:0000313" key="18">
    <source>
        <dbReference type="Proteomes" id="UP000014760"/>
    </source>
</evidence>
<dbReference type="HOGENOM" id="CLU_014629_4_0_1"/>
<dbReference type="InterPro" id="IPR002655">
    <property type="entry name" value="Acyl-CoA_oxidase_C"/>
</dbReference>
<keyword evidence="8" id="KW-0443">Lipid metabolism</keyword>
<dbReference type="GO" id="GO:0033540">
    <property type="term" value="P:fatty acid beta-oxidation using acyl-CoA oxidase"/>
    <property type="evidence" value="ECO:0007669"/>
    <property type="project" value="TreeGrafter"/>
</dbReference>
<keyword evidence="6" id="KW-0276">Fatty acid metabolism</keyword>
<gene>
    <name evidence="16" type="ORF">CAPTEDRAFT_177414</name>
</gene>
<dbReference type="EMBL" id="KB292914">
    <property type="protein sequence ID" value="ELU16781.1"/>
    <property type="molecule type" value="Genomic_DNA"/>
</dbReference>
<dbReference type="GO" id="GO:0005777">
    <property type="term" value="C:peroxisome"/>
    <property type="evidence" value="ECO:0007669"/>
    <property type="project" value="UniProtKB-SubCell"/>
</dbReference>
<dbReference type="PANTHER" id="PTHR10909">
    <property type="entry name" value="ELECTRON TRANSPORT OXIDOREDUCTASE"/>
    <property type="match status" value="1"/>
</dbReference>
<dbReference type="FunFam" id="2.40.110.10:FF:000005">
    <property type="entry name" value="Acyl-coenzyme A oxidase"/>
    <property type="match status" value="1"/>
</dbReference>
<feature type="domain" description="Acyl-CoA oxidase C-alpha1" evidence="15">
    <location>
        <begin position="265"/>
        <end position="412"/>
    </location>
</feature>
<keyword evidence="18" id="KW-1185">Reference proteome</keyword>
<evidence type="ECO:0000256" key="8">
    <source>
        <dbReference type="ARBA" id="ARBA00023098"/>
    </source>
</evidence>
<dbReference type="Gene3D" id="1.20.140.10">
    <property type="entry name" value="Butyryl-CoA Dehydrogenase, subunit A, domain 3"/>
    <property type="match status" value="2"/>
</dbReference>
<evidence type="ECO:0000256" key="5">
    <source>
        <dbReference type="ARBA" id="ARBA00022827"/>
    </source>
</evidence>
<evidence type="ECO:0000313" key="16">
    <source>
        <dbReference type="EMBL" id="ELU16781.1"/>
    </source>
</evidence>
<name>R7VJT9_CAPTE</name>
<evidence type="ECO:0000256" key="9">
    <source>
        <dbReference type="ARBA" id="ARBA00023140"/>
    </source>
</evidence>
<evidence type="ECO:0000256" key="12">
    <source>
        <dbReference type="PIRSR" id="PIRSR000168-2"/>
    </source>
</evidence>
<organism evidence="16">
    <name type="scientific">Capitella teleta</name>
    <name type="common">Polychaete worm</name>
    <dbReference type="NCBI Taxonomy" id="283909"/>
    <lineage>
        <taxon>Eukaryota</taxon>
        <taxon>Metazoa</taxon>
        <taxon>Spiralia</taxon>
        <taxon>Lophotrochozoa</taxon>
        <taxon>Annelida</taxon>
        <taxon>Polychaeta</taxon>
        <taxon>Sedentaria</taxon>
        <taxon>Scolecida</taxon>
        <taxon>Capitellidae</taxon>
        <taxon>Capitella</taxon>
    </lineage>
</organism>
<evidence type="ECO:0000313" key="17">
    <source>
        <dbReference type="EnsemblMetazoa" id="CapteP177414"/>
    </source>
</evidence>
<dbReference type="AlphaFoldDB" id="R7VJT9"/>
<protein>
    <recommendedName>
        <fullName evidence="10">Acyl-coenzyme A oxidase</fullName>
    </recommendedName>
</protein>
<evidence type="ECO:0000256" key="1">
    <source>
        <dbReference type="ARBA" id="ARBA00001974"/>
    </source>
</evidence>
<dbReference type="PIRSF" id="PIRSF000168">
    <property type="entry name" value="Acyl-CoA_oxidase"/>
    <property type="match status" value="1"/>
</dbReference>
<evidence type="ECO:0000256" key="6">
    <source>
        <dbReference type="ARBA" id="ARBA00022832"/>
    </source>
</evidence>
<dbReference type="FunFam" id="1.20.140.10:FF:000010">
    <property type="entry name" value="Acyl-coenzyme A oxidase"/>
    <property type="match status" value="1"/>
</dbReference>
<dbReference type="FunFam" id="1.20.140.10:FF:000007">
    <property type="entry name" value="Acyl-coenzyme A oxidase"/>
    <property type="match status" value="1"/>
</dbReference>
<reference evidence="17" key="3">
    <citation type="submission" date="2015-06" db="UniProtKB">
        <authorList>
            <consortium name="EnsemblMetazoa"/>
        </authorList>
    </citation>
    <scope>IDENTIFICATION</scope>
</reference>
<evidence type="ECO:0000259" key="13">
    <source>
        <dbReference type="Pfam" id="PF01756"/>
    </source>
</evidence>
<dbReference type="GO" id="GO:0005504">
    <property type="term" value="F:fatty acid binding"/>
    <property type="evidence" value="ECO:0007669"/>
    <property type="project" value="TreeGrafter"/>
</dbReference>
<dbReference type="InterPro" id="IPR046373">
    <property type="entry name" value="Acyl-CoA_Oxase/DH_mid-dom_sf"/>
</dbReference>
<keyword evidence="5 10" id="KW-0274">FAD</keyword>
<dbReference type="STRING" id="283909.R7VJT9"/>
<comment type="subcellular location">
    <subcellularLocation>
        <location evidence="2">Peroxisome</location>
    </subcellularLocation>
</comment>
<dbReference type="InterPro" id="IPR036250">
    <property type="entry name" value="AcylCo_DH-like_C"/>
</dbReference>
<evidence type="ECO:0000256" key="3">
    <source>
        <dbReference type="ARBA" id="ARBA00006288"/>
    </source>
</evidence>
<dbReference type="EMBL" id="AMQN01004210">
    <property type="status" value="NOT_ANNOTATED_CDS"/>
    <property type="molecule type" value="Genomic_DNA"/>
</dbReference>
<sequence>MTQLLDNDNFEMRQKYRAFLSEGNMTPKYDIPLAVHRDLAQQRLKAICDAGFISVLDFIENPLRIFAAHELAAVLDPDMTIKMTVQFNLFGGTVLKLGTKRHHDELLAGIDSLDDVGCFALTELGFGNNAIEMETTAVYDKDTDEFVINTPTELAQKYWITNGAVHAKHCVVFAQLSVDGTHQGIHGILVRIRDDDLKPMPNVRVEDMGYKMGVNGVDNAKLHFDNVRVPRTNLLNRYSDVTADGDFETSIKGSRARFLTVADQLLSGRLCIAAMCMGGIKASLAIAVRYASTRLTVGATGKSDTPILKYQLQQRALLPLLARAYALNFGLDYVKERWAEQKEENHAEIVTMCCVIKPLVSWHLQQTATISRERCGGQGFLSCNRFGTFIGLAHAAMTAEGDNSVLMQKVAKEHLATFKPQDTPQILDANLQDVHYLHQILQRVENSRFMTLGALLQKAGREGLFESWMYDQSDEIQAASRSFGERLVSDQFMRVRQEAGESMRPVLTQLHHLYLLDIMGRDIGWLITNGLISVDVAKQVPGATKQLCRELSHNALALTDAFQLPDELLSAPIARDWVAYNAYDNQGEITHGAI</sequence>
<feature type="binding site" evidence="12">
    <location>
        <position position="122"/>
    </location>
    <ligand>
        <name>FAD</name>
        <dbReference type="ChEBI" id="CHEBI:57692"/>
    </ligand>
</feature>
<evidence type="ECO:0000256" key="10">
    <source>
        <dbReference type="PIRNR" id="PIRNR000168"/>
    </source>
</evidence>
<comment type="similarity">
    <text evidence="3 10">Belongs to the acyl-CoA oxidase family.</text>
</comment>
<dbReference type="GO" id="GO:0003997">
    <property type="term" value="F:acyl-CoA oxidase activity"/>
    <property type="evidence" value="ECO:0007669"/>
    <property type="project" value="InterPro"/>
</dbReference>
<evidence type="ECO:0000259" key="15">
    <source>
        <dbReference type="Pfam" id="PF22924"/>
    </source>
</evidence>
<evidence type="ECO:0000256" key="7">
    <source>
        <dbReference type="ARBA" id="ARBA00023002"/>
    </source>
</evidence>
<dbReference type="InterPro" id="IPR055060">
    <property type="entry name" value="ACOX_C_alpha1"/>
</dbReference>
<dbReference type="Pfam" id="PF22924">
    <property type="entry name" value="ACOX_C_alpha1"/>
    <property type="match status" value="1"/>
</dbReference>
<dbReference type="OMA" id="GYLLDWI"/>
<dbReference type="Proteomes" id="UP000014760">
    <property type="component" value="Unassembled WGS sequence"/>
</dbReference>
<accession>R7VJT9</accession>
<evidence type="ECO:0000256" key="2">
    <source>
        <dbReference type="ARBA" id="ARBA00004275"/>
    </source>
</evidence>
<evidence type="ECO:0000256" key="4">
    <source>
        <dbReference type="ARBA" id="ARBA00022630"/>
    </source>
</evidence>
<reference evidence="16 18" key="2">
    <citation type="journal article" date="2013" name="Nature">
        <title>Insights into bilaterian evolution from three spiralian genomes.</title>
        <authorList>
            <person name="Simakov O."/>
            <person name="Marletaz F."/>
            <person name="Cho S.J."/>
            <person name="Edsinger-Gonzales E."/>
            <person name="Havlak P."/>
            <person name="Hellsten U."/>
            <person name="Kuo D.H."/>
            <person name="Larsson T."/>
            <person name="Lv J."/>
            <person name="Arendt D."/>
            <person name="Savage R."/>
            <person name="Osoegawa K."/>
            <person name="de Jong P."/>
            <person name="Grimwood J."/>
            <person name="Chapman J.A."/>
            <person name="Shapiro H."/>
            <person name="Aerts A."/>
            <person name="Otillar R.P."/>
            <person name="Terry A.Y."/>
            <person name="Boore J.L."/>
            <person name="Grigoriev I.V."/>
            <person name="Lindberg D.R."/>
            <person name="Seaver E.C."/>
            <person name="Weisblat D.A."/>
            <person name="Putnam N.H."/>
            <person name="Rokhsar D.S."/>
        </authorList>
    </citation>
    <scope>NUCLEOTIDE SEQUENCE</scope>
    <source>
        <strain evidence="16 18">I ESC-2004</strain>
    </source>
</reference>
<evidence type="ECO:0000259" key="14">
    <source>
        <dbReference type="Pfam" id="PF02770"/>
    </source>
</evidence>
<dbReference type="PANTHER" id="PTHR10909:SF382">
    <property type="entry name" value="ACYL-COENZYME A OXIDASE"/>
    <property type="match status" value="1"/>
</dbReference>
<dbReference type="OrthoDB" id="538336at2759"/>
<dbReference type="InterPro" id="IPR012258">
    <property type="entry name" value="Acyl-CoA_oxidase"/>
</dbReference>
<keyword evidence="9" id="KW-0576">Peroxisome</keyword>
<dbReference type="GO" id="GO:0055088">
    <property type="term" value="P:lipid homeostasis"/>
    <property type="evidence" value="ECO:0007669"/>
    <property type="project" value="TreeGrafter"/>
</dbReference>
<dbReference type="InterPro" id="IPR009100">
    <property type="entry name" value="AcylCoA_DH/oxidase_NM_dom_sf"/>
</dbReference>
<keyword evidence="4 10" id="KW-0285">Flavoprotein</keyword>
<keyword evidence="7" id="KW-0560">Oxidoreductase</keyword>
<proteinExistence type="inferred from homology"/>
<dbReference type="SUPFAM" id="SSF56645">
    <property type="entry name" value="Acyl-CoA dehydrogenase NM domain-like"/>
    <property type="match status" value="1"/>
</dbReference>
<reference evidence="18" key="1">
    <citation type="submission" date="2012-12" db="EMBL/GenBank/DDBJ databases">
        <authorList>
            <person name="Hellsten U."/>
            <person name="Grimwood J."/>
            <person name="Chapman J.A."/>
            <person name="Shapiro H."/>
            <person name="Aerts A."/>
            <person name="Otillar R.P."/>
            <person name="Terry A.Y."/>
            <person name="Boore J.L."/>
            <person name="Simakov O."/>
            <person name="Marletaz F."/>
            <person name="Cho S.-J."/>
            <person name="Edsinger-Gonzales E."/>
            <person name="Havlak P."/>
            <person name="Kuo D.-H."/>
            <person name="Larsson T."/>
            <person name="Lv J."/>
            <person name="Arendt D."/>
            <person name="Savage R."/>
            <person name="Osoegawa K."/>
            <person name="de Jong P."/>
            <person name="Lindberg D.R."/>
            <person name="Seaver E.C."/>
            <person name="Weisblat D.A."/>
            <person name="Putnam N.H."/>
            <person name="Grigoriev I.V."/>
            <person name="Rokhsar D.S."/>
        </authorList>
    </citation>
    <scope>NUCLEOTIDE SEQUENCE</scope>
    <source>
        <strain evidence="18">I ESC-2004</strain>
    </source>
</reference>
<feature type="active site" description="Proton acceptor" evidence="11">
    <location>
        <position position="400"/>
    </location>
</feature>
<comment type="cofactor">
    <cofactor evidence="1">
        <name>FAD</name>
        <dbReference type="ChEBI" id="CHEBI:57692"/>
    </cofactor>
</comment>
<dbReference type="SUPFAM" id="SSF47203">
    <property type="entry name" value="Acyl-CoA dehydrogenase C-terminal domain-like"/>
    <property type="match status" value="2"/>
</dbReference>